<evidence type="ECO:0000313" key="9">
    <source>
        <dbReference type="Proteomes" id="UP000823618"/>
    </source>
</evidence>
<accession>A0A9D9I085</accession>
<dbReference type="InterPro" id="IPR002501">
    <property type="entry name" value="PsdUridine_synth_N"/>
</dbReference>
<name>A0A9D9I085_9FIRM</name>
<dbReference type="GO" id="GO:0031119">
    <property type="term" value="P:tRNA pseudouridine synthesis"/>
    <property type="evidence" value="ECO:0007669"/>
    <property type="project" value="UniProtKB-UniRule"/>
</dbReference>
<dbReference type="InterPro" id="IPR020103">
    <property type="entry name" value="PsdUridine_synth_cat_dom_sf"/>
</dbReference>
<dbReference type="InterPro" id="IPR014780">
    <property type="entry name" value="tRNA_psdUridine_synth_TruB"/>
</dbReference>
<reference evidence="8" key="2">
    <citation type="journal article" date="2021" name="PeerJ">
        <title>Extensive microbial diversity within the chicken gut microbiome revealed by metagenomics and culture.</title>
        <authorList>
            <person name="Gilroy R."/>
            <person name="Ravi A."/>
            <person name="Getino M."/>
            <person name="Pursley I."/>
            <person name="Horton D.L."/>
            <person name="Alikhan N.F."/>
            <person name="Baker D."/>
            <person name="Gharbi K."/>
            <person name="Hall N."/>
            <person name="Watson M."/>
            <person name="Adriaenssens E.M."/>
            <person name="Foster-Nyarko E."/>
            <person name="Jarju S."/>
            <person name="Secka A."/>
            <person name="Antonio M."/>
            <person name="Oren A."/>
            <person name="Chaudhuri R.R."/>
            <person name="La Ragione R."/>
            <person name="Hildebrand F."/>
            <person name="Pallen M.J."/>
        </authorList>
    </citation>
    <scope>NUCLEOTIDE SEQUENCE</scope>
    <source>
        <strain evidence="8">E3-2379</strain>
    </source>
</reference>
<dbReference type="EMBL" id="JADIML010000081">
    <property type="protein sequence ID" value="MBO8462849.1"/>
    <property type="molecule type" value="Genomic_DNA"/>
</dbReference>
<comment type="caution">
    <text evidence="8">The sequence shown here is derived from an EMBL/GenBank/DDBJ whole genome shotgun (WGS) entry which is preliminary data.</text>
</comment>
<dbReference type="GO" id="GO:0003723">
    <property type="term" value="F:RNA binding"/>
    <property type="evidence" value="ECO:0007669"/>
    <property type="project" value="InterPro"/>
</dbReference>
<evidence type="ECO:0000259" key="6">
    <source>
        <dbReference type="Pfam" id="PF01509"/>
    </source>
</evidence>
<evidence type="ECO:0000259" key="7">
    <source>
        <dbReference type="Pfam" id="PF16198"/>
    </source>
</evidence>
<dbReference type="PANTHER" id="PTHR13767:SF2">
    <property type="entry name" value="PSEUDOURIDYLATE SYNTHASE TRUB1"/>
    <property type="match status" value="1"/>
</dbReference>
<evidence type="ECO:0000313" key="8">
    <source>
        <dbReference type="EMBL" id="MBO8462849.1"/>
    </source>
</evidence>
<dbReference type="HAMAP" id="MF_01080">
    <property type="entry name" value="TruB_bact"/>
    <property type="match status" value="1"/>
</dbReference>
<proteinExistence type="inferred from homology"/>
<dbReference type="NCBIfam" id="TIGR00431">
    <property type="entry name" value="TruB"/>
    <property type="match status" value="1"/>
</dbReference>
<dbReference type="CDD" id="cd02573">
    <property type="entry name" value="PseudoU_synth_EcTruB"/>
    <property type="match status" value="1"/>
</dbReference>
<keyword evidence="4 5" id="KW-0413">Isomerase</keyword>
<evidence type="ECO:0000256" key="1">
    <source>
        <dbReference type="ARBA" id="ARBA00000385"/>
    </source>
</evidence>
<dbReference type="AlphaFoldDB" id="A0A9D9I085"/>
<comment type="similarity">
    <text evidence="2 5">Belongs to the pseudouridine synthase TruB family. Type 1 subfamily.</text>
</comment>
<dbReference type="FunFam" id="3.30.2350.10:FF:000011">
    <property type="entry name" value="tRNA pseudouridine synthase B"/>
    <property type="match status" value="1"/>
</dbReference>
<dbReference type="SUPFAM" id="SSF55120">
    <property type="entry name" value="Pseudouridine synthase"/>
    <property type="match status" value="1"/>
</dbReference>
<evidence type="ECO:0000256" key="3">
    <source>
        <dbReference type="ARBA" id="ARBA00022694"/>
    </source>
</evidence>
<dbReference type="Proteomes" id="UP000823618">
    <property type="component" value="Unassembled WGS sequence"/>
</dbReference>
<sequence>MIDGIINVYKEKGFTSHDVVAKLRGILKQKKIGHTGTLDPDAVGVLPVCLGKGTKLCDMLTDRSKTYEVTMRLGVTTDTEDMTGTILTQQYISCTKQQVEEVIGQFVGTIEQIPPMYSALKVNGKKLYELAREGKVIERKPRTITIDSIQILDINLPLVRMEVSCSKGTYIRSLCRDIGETLGCGGCMEQLTRTKVGQFLIEESLTLEQIQNLVTEGALDTYLVGIEKVLEHYQAVHMLEKDDKLVHNGNPFTIQNIQEQEEIKIEEPLRVYDSKGTFIGVFQYKKEKKRFYPEKMFLS</sequence>
<protein>
    <recommendedName>
        <fullName evidence="5">tRNA pseudouridine synthase B</fullName>
        <ecNumber evidence="5">5.4.99.25</ecNumber>
    </recommendedName>
    <alternativeName>
        <fullName evidence="5">tRNA pseudouridine(55) synthase</fullName>
        <shortName evidence="5">Psi55 synthase</shortName>
    </alternativeName>
    <alternativeName>
        <fullName evidence="5">tRNA pseudouridylate synthase</fullName>
    </alternativeName>
    <alternativeName>
        <fullName evidence="5">tRNA-uridine isomerase</fullName>
    </alternativeName>
</protein>
<reference evidence="8" key="1">
    <citation type="submission" date="2020-10" db="EMBL/GenBank/DDBJ databases">
        <authorList>
            <person name="Gilroy R."/>
        </authorList>
    </citation>
    <scope>NUCLEOTIDE SEQUENCE</scope>
    <source>
        <strain evidence="8">E3-2379</strain>
    </source>
</reference>
<evidence type="ECO:0000256" key="4">
    <source>
        <dbReference type="ARBA" id="ARBA00023235"/>
    </source>
</evidence>
<evidence type="ECO:0000256" key="5">
    <source>
        <dbReference type="HAMAP-Rule" id="MF_01080"/>
    </source>
</evidence>
<gene>
    <name evidence="5 8" type="primary">truB</name>
    <name evidence="8" type="ORF">IAC13_02830</name>
</gene>
<keyword evidence="3 5" id="KW-0819">tRNA processing</keyword>
<dbReference type="GO" id="GO:0160148">
    <property type="term" value="F:tRNA pseudouridine(55) synthase activity"/>
    <property type="evidence" value="ECO:0007669"/>
    <property type="project" value="UniProtKB-EC"/>
</dbReference>
<organism evidence="8 9">
    <name type="scientific">Candidatus Scybalomonas excrementavium</name>
    <dbReference type="NCBI Taxonomy" id="2840943"/>
    <lineage>
        <taxon>Bacteria</taxon>
        <taxon>Bacillati</taxon>
        <taxon>Bacillota</taxon>
        <taxon>Clostridia</taxon>
        <taxon>Lachnospirales</taxon>
        <taxon>Lachnospiraceae</taxon>
        <taxon>Lachnospiraceae incertae sedis</taxon>
        <taxon>Candidatus Scybalomonas</taxon>
    </lineage>
</organism>
<dbReference type="PANTHER" id="PTHR13767">
    <property type="entry name" value="TRNA-PSEUDOURIDINE SYNTHASE"/>
    <property type="match status" value="1"/>
</dbReference>
<comment type="catalytic activity">
    <reaction evidence="1 5">
        <text>uridine(55) in tRNA = pseudouridine(55) in tRNA</text>
        <dbReference type="Rhea" id="RHEA:42532"/>
        <dbReference type="Rhea" id="RHEA-COMP:10101"/>
        <dbReference type="Rhea" id="RHEA-COMP:10102"/>
        <dbReference type="ChEBI" id="CHEBI:65314"/>
        <dbReference type="ChEBI" id="CHEBI:65315"/>
        <dbReference type="EC" id="5.4.99.25"/>
    </reaction>
</comment>
<evidence type="ECO:0000256" key="2">
    <source>
        <dbReference type="ARBA" id="ARBA00005642"/>
    </source>
</evidence>
<dbReference type="Pfam" id="PF01509">
    <property type="entry name" value="TruB_N"/>
    <property type="match status" value="1"/>
</dbReference>
<dbReference type="EC" id="5.4.99.25" evidence="5"/>
<dbReference type="GO" id="GO:1990481">
    <property type="term" value="P:mRNA pseudouridine synthesis"/>
    <property type="evidence" value="ECO:0007669"/>
    <property type="project" value="TreeGrafter"/>
</dbReference>
<dbReference type="Gene3D" id="3.30.2350.10">
    <property type="entry name" value="Pseudouridine synthase"/>
    <property type="match status" value="1"/>
</dbReference>
<dbReference type="Pfam" id="PF16198">
    <property type="entry name" value="TruB_C_2"/>
    <property type="match status" value="1"/>
</dbReference>
<dbReference type="InterPro" id="IPR032819">
    <property type="entry name" value="TruB_C"/>
</dbReference>
<comment type="function">
    <text evidence="5">Responsible for synthesis of pseudouridine from uracil-55 in the psi GC loop of transfer RNAs.</text>
</comment>
<feature type="active site" description="Nucleophile" evidence="5">
    <location>
        <position position="39"/>
    </location>
</feature>
<feature type="domain" description="tRNA pseudouridylate synthase B C-terminal" evidence="7">
    <location>
        <begin position="172"/>
        <end position="230"/>
    </location>
</feature>
<feature type="domain" description="Pseudouridine synthase II N-terminal" evidence="6">
    <location>
        <begin position="24"/>
        <end position="171"/>
    </location>
</feature>